<organism evidence="3 4">
    <name type="scientific">Monilinia fructicola</name>
    <name type="common">Brown rot fungus</name>
    <name type="synonym">Ciboria fructicola</name>
    <dbReference type="NCBI Taxonomy" id="38448"/>
    <lineage>
        <taxon>Eukaryota</taxon>
        <taxon>Fungi</taxon>
        <taxon>Dikarya</taxon>
        <taxon>Ascomycota</taxon>
        <taxon>Pezizomycotina</taxon>
        <taxon>Leotiomycetes</taxon>
        <taxon>Helotiales</taxon>
        <taxon>Sclerotiniaceae</taxon>
        <taxon>Monilinia</taxon>
    </lineage>
</organism>
<feature type="transmembrane region" description="Helical" evidence="2">
    <location>
        <begin position="85"/>
        <end position="104"/>
    </location>
</feature>
<evidence type="ECO:0000256" key="1">
    <source>
        <dbReference type="SAM" id="MobiDB-lite"/>
    </source>
</evidence>
<gene>
    <name evidence="3" type="ORF">EYC84_003891</name>
</gene>
<reference evidence="3 4" key="1">
    <citation type="submission" date="2019-06" db="EMBL/GenBank/DDBJ databases">
        <title>Genome Sequence of the Brown Rot Fungal Pathogen Monilinia fructicola.</title>
        <authorList>
            <person name="De Miccolis Angelini R.M."/>
            <person name="Landi L."/>
            <person name="Abate D."/>
            <person name="Pollastro S."/>
            <person name="Romanazzi G."/>
            <person name="Faretra F."/>
        </authorList>
    </citation>
    <scope>NUCLEOTIDE SEQUENCE [LARGE SCALE GENOMIC DNA]</scope>
    <source>
        <strain evidence="3 4">Mfrc123</strain>
    </source>
</reference>
<sequence length="272" mass="30726">MSFEFKPPLASTQRNTMERNSKIEDGNLERSRIMSLYAMMLLSMASPILHESYLFAWYIDLLSTLGFMITVVLAHPKEIKKFGPVVLPIAGLLSVIVFANRVSLLEIMPWMPFAISMWLLITVYSCPALVSLIHEVIQESGKGFSKHGRYFHNVARDIEEDQYQSVKDDFHQRIPLKSISDSAINHDLAFMGRPASKISTNSSDIDLDEDNATAKLVAARFLSHFRELDSGLINFPKEVRLHSRDVPIHGTEIPDSLIGHYSGIESKIPEHT</sequence>
<name>A0A5M9JZH9_MONFR</name>
<evidence type="ECO:0000313" key="3">
    <source>
        <dbReference type="EMBL" id="KAA8574641.1"/>
    </source>
</evidence>
<evidence type="ECO:0000256" key="2">
    <source>
        <dbReference type="SAM" id="Phobius"/>
    </source>
</evidence>
<evidence type="ECO:0000313" key="4">
    <source>
        <dbReference type="Proteomes" id="UP000322873"/>
    </source>
</evidence>
<comment type="caution">
    <text evidence="3">The sequence shown here is derived from an EMBL/GenBank/DDBJ whole genome shotgun (WGS) entry which is preliminary data.</text>
</comment>
<keyword evidence="2" id="KW-0812">Transmembrane</keyword>
<keyword evidence="2" id="KW-0472">Membrane</keyword>
<dbReference type="AlphaFoldDB" id="A0A5M9JZH9"/>
<dbReference type="Proteomes" id="UP000322873">
    <property type="component" value="Unassembled WGS sequence"/>
</dbReference>
<dbReference type="EMBL" id="VICG01000002">
    <property type="protein sequence ID" value="KAA8574641.1"/>
    <property type="molecule type" value="Genomic_DNA"/>
</dbReference>
<feature type="region of interest" description="Disordered" evidence="1">
    <location>
        <begin position="1"/>
        <end position="22"/>
    </location>
</feature>
<protein>
    <submittedName>
        <fullName evidence="3">Uncharacterized protein</fullName>
    </submittedName>
</protein>
<feature type="transmembrane region" description="Helical" evidence="2">
    <location>
        <begin position="110"/>
        <end position="133"/>
    </location>
</feature>
<proteinExistence type="predicted"/>
<dbReference type="VEuPathDB" id="FungiDB:MFRU_030g00310"/>
<feature type="transmembrane region" description="Helical" evidence="2">
    <location>
        <begin position="55"/>
        <end position="73"/>
    </location>
</feature>
<keyword evidence="2" id="KW-1133">Transmembrane helix</keyword>
<accession>A0A5M9JZH9</accession>
<keyword evidence="4" id="KW-1185">Reference proteome</keyword>